<evidence type="ECO:0000259" key="2">
    <source>
        <dbReference type="PROSITE" id="PS50897"/>
    </source>
</evidence>
<dbReference type="InterPro" id="IPR024964">
    <property type="entry name" value="CTLH/CRA"/>
</dbReference>
<dbReference type="PROSITE" id="PS50897">
    <property type="entry name" value="CTLH"/>
    <property type="match status" value="1"/>
</dbReference>
<dbReference type="SMART" id="SM00668">
    <property type="entry name" value="CTLH"/>
    <property type="match status" value="1"/>
</dbReference>
<dbReference type="CDD" id="cd12885">
    <property type="entry name" value="SPRY_RanBP_like"/>
    <property type="match status" value="1"/>
</dbReference>
<dbReference type="SMART" id="SM00449">
    <property type="entry name" value="SPRY"/>
    <property type="match status" value="1"/>
</dbReference>
<dbReference type="InterPro" id="IPR013320">
    <property type="entry name" value="ConA-like_dom_sf"/>
</dbReference>
<evidence type="ECO:0008006" key="4">
    <source>
        <dbReference type="Google" id="ProtNLM"/>
    </source>
</evidence>
<proteinExistence type="evidence at transcript level"/>
<dbReference type="SMART" id="SM00757">
    <property type="entry name" value="CRA"/>
    <property type="match status" value="1"/>
</dbReference>
<dbReference type="InterPro" id="IPR006595">
    <property type="entry name" value="CTLH_C"/>
</dbReference>
<dbReference type="SUPFAM" id="SSF49899">
    <property type="entry name" value="Concanavalin A-like lectins/glucanases"/>
    <property type="match status" value="1"/>
</dbReference>
<dbReference type="InterPro" id="IPR050618">
    <property type="entry name" value="Ubq-SigPath_Reg"/>
</dbReference>
<accession>B8LQZ1</accession>
<evidence type="ECO:0000259" key="1">
    <source>
        <dbReference type="PROSITE" id="PS50188"/>
    </source>
</evidence>
<evidence type="ECO:0000313" key="3">
    <source>
        <dbReference type="EMBL" id="ABR18071.1"/>
    </source>
</evidence>
<organism evidence="3">
    <name type="scientific">Picea sitchensis</name>
    <name type="common">Sitka spruce</name>
    <name type="synonym">Pinus sitchensis</name>
    <dbReference type="NCBI Taxonomy" id="3332"/>
    <lineage>
        <taxon>Eukaryota</taxon>
        <taxon>Viridiplantae</taxon>
        <taxon>Streptophyta</taxon>
        <taxon>Embryophyta</taxon>
        <taxon>Tracheophyta</taxon>
        <taxon>Spermatophyta</taxon>
        <taxon>Pinopsida</taxon>
        <taxon>Pinidae</taxon>
        <taxon>Conifers I</taxon>
        <taxon>Pinales</taxon>
        <taxon>Pinaceae</taxon>
        <taxon>Picea</taxon>
    </lineage>
</organism>
<feature type="domain" description="B30.2/SPRY" evidence="1">
    <location>
        <begin position="17"/>
        <end position="205"/>
    </location>
</feature>
<dbReference type="InterPro" id="IPR003877">
    <property type="entry name" value="SPRY_dom"/>
</dbReference>
<dbReference type="AlphaFoldDB" id="B8LQZ1"/>
<feature type="domain" description="CTLH" evidence="2">
    <location>
        <begin position="281"/>
        <end position="339"/>
    </location>
</feature>
<dbReference type="InterPro" id="IPR044736">
    <property type="entry name" value="Gid1/RanBPM/SPLA_SPRY"/>
</dbReference>
<name>B8LQZ1_PICSI</name>
<dbReference type="EMBL" id="EF678307">
    <property type="protein sequence ID" value="ABR18071.1"/>
    <property type="molecule type" value="mRNA"/>
</dbReference>
<dbReference type="InterPro" id="IPR013144">
    <property type="entry name" value="CRA_dom"/>
</dbReference>
<sequence>MLNNEEGVSGSLNRISLAQLGWRRGPDDPVEEEEAPTYLNTKINCPFLVISTDKLSAQYNGDARHGYDVGAIQSNCPAPVRKLLYYFEIYVKDKGHKGNVSIGFTDQHFKMSRQPGWEPNTYGYHGDDGLLYHGNGKDGEPFGPKFTTGDTVGAGINYASQTVYFTKNGKFVGSAPKDVKGPLYPTIGLHSPNEKVDVNFGQRPFVFDIEQLAQEEREKCQAIIEKVSLPLSVSHWIVRSYLLHYGYKDTLASFDTASGNTIPSVLPTPQENNSLDIVTYALDERKLLRQLIRNGDIDSAFKRLRERYPQLVQDDMSTICFLLHCQKYIELVMKGMLEIAVTYARSELSRFFGVKYLEDLLQDCLALLAYEEPGKSSVGYLLSLAQRELVADAVNAVVLSTNPAVQNPESCLQSSLERLLRQLTACCLERRLLNGGQGEIFCLHKMLHGVKEGSW</sequence>
<protein>
    <recommendedName>
        <fullName evidence="4">B30.2/SPRY domain-containing protein</fullName>
    </recommendedName>
</protein>
<dbReference type="OMA" id="GCCINFV"/>
<dbReference type="Gene3D" id="2.60.120.920">
    <property type="match status" value="1"/>
</dbReference>
<dbReference type="InterPro" id="IPR043136">
    <property type="entry name" value="B30.2/SPRY_sf"/>
</dbReference>
<reference evidence="3" key="1">
    <citation type="submission" date="2007-06" db="EMBL/GenBank/DDBJ databases">
        <title>Full length cDNA sequences from Sitka Spruce (Picea sitchensis).</title>
        <authorList>
            <person name="Ralph S.G."/>
            <person name="Chun H.E."/>
            <person name="Liao N."/>
            <person name="Ali J."/>
            <person name="Reid K."/>
            <person name="Kolosova N."/>
            <person name="Cooper N."/>
            <person name="Cullis C."/>
            <person name="Jancsik S."/>
            <person name="Moore R."/>
            <person name="Mayo M."/>
            <person name="Wagner S."/>
            <person name="Holt R.A."/>
            <person name="Jones S.J.M."/>
            <person name="Marra M.A."/>
            <person name="Ritland C.E."/>
            <person name="Ritland K."/>
            <person name="Bohlmann J."/>
        </authorList>
    </citation>
    <scope>NUCLEOTIDE SEQUENCE</scope>
    <source>
        <tissue evidence="3">Bark</tissue>
    </source>
</reference>
<dbReference type="PANTHER" id="PTHR12864">
    <property type="entry name" value="RAN BINDING PROTEIN 9-RELATED"/>
    <property type="match status" value="1"/>
</dbReference>
<dbReference type="Pfam" id="PF00622">
    <property type="entry name" value="SPRY"/>
    <property type="match status" value="1"/>
</dbReference>
<dbReference type="Pfam" id="PF10607">
    <property type="entry name" value="CTLH"/>
    <property type="match status" value="1"/>
</dbReference>
<dbReference type="PROSITE" id="PS50188">
    <property type="entry name" value="B302_SPRY"/>
    <property type="match status" value="1"/>
</dbReference>
<dbReference type="InterPro" id="IPR001870">
    <property type="entry name" value="B30.2/SPRY"/>
</dbReference>